<dbReference type="AlphaFoldDB" id="A0A9N9U609"/>
<name>A0A9N9U609_9HYPO</name>
<evidence type="ECO:0000256" key="1">
    <source>
        <dbReference type="SAM" id="MobiDB-lite"/>
    </source>
</evidence>
<proteinExistence type="predicted"/>
<evidence type="ECO:0000259" key="2">
    <source>
        <dbReference type="PROSITE" id="PS50181"/>
    </source>
</evidence>
<feature type="domain" description="F-box" evidence="2">
    <location>
        <begin position="1"/>
        <end position="52"/>
    </location>
</feature>
<dbReference type="EMBL" id="CABFNO020001253">
    <property type="protein sequence ID" value="CAG9975020.1"/>
    <property type="molecule type" value="Genomic_DNA"/>
</dbReference>
<dbReference type="Pfam" id="PF00646">
    <property type="entry name" value="F-box"/>
    <property type="match status" value="1"/>
</dbReference>
<protein>
    <recommendedName>
        <fullName evidence="2">F-box domain-containing protein</fullName>
    </recommendedName>
</protein>
<reference evidence="3 4" key="2">
    <citation type="submission" date="2021-10" db="EMBL/GenBank/DDBJ databases">
        <authorList>
            <person name="Piombo E."/>
        </authorList>
    </citation>
    <scope>NUCLEOTIDE SEQUENCE [LARGE SCALE GENOMIC DNA]</scope>
</reference>
<dbReference type="PROSITE" id="PS50181">
    <property type="entry name" value="FBOX"/>
    <property type="match status" value="1"/>
</dbReference>
<sequence length="619" mass="68847">MSLQNLPPEIQCRIFSHLVTNDGPSHIHAVLKTCKRLRDVALPFSVQIFRNTSTPFDPDSSGQVSSSRNIQFLRYVLMTKPELAKNVKTIILGGFESPGDDEEKEEEEEQQQEEEEGEEEEEGGDAGSQDEIGHEDESDQDDVASGPASESGDQNDGQGAERDGEESDDGEEISKSDKECLTEAELALFKQRIDEALTPETDDDYEEGRAQWFRGLQENNTDAQVALILLACPNIERLYFSEPESPKNFVRVLKLAGKTQHGQTRPLSNLRQAYHESEDDSYGYLLVYEHAIPLFRIPSLRSYECVLANGSDEAGGAFGDIPRRSSSVEEITLYKSFCTPLFINNVFGACKALRSFEFTPAVSHVTDDRMMPRDIMDAILPHANTFENIHINLEDDQDKAWAGPNDRIYMGTDLRRMVALKRLVAGMQSLTGFLDGLPDDIWGDSPPLEVEGAPRLVECLPDNLEHLEIHGCGKAILDQAGELLGVIESGSRFKNLRRVRFLFNAEKIDPAEVQLSCDSPDVTLDVVFQSRHNRIYDVGQSVHTEECDASNICSRIFAGDFRDQWLQIRGGDVGSATVNQGVYRAPGIDIPLDEDDEDEAGSEGEGSDADNDNDDEDDE</sequence>
<accession>A0A9N9U609</accession>
<evidence type="ECO:0000313" key="4">
    <source>
        <dbReference type="Proteomes" id="UP000754883"/>
    </source>
</evidence>
<dbReference type="OrthoDB" id="2520703at2759"/>
<comment type="caution">
    <text evidence="3">The sequence shown here is derived from an EMBL/GenBank/DDBJ whole genome shotgun (WGS) entry which is preliminary data.</text>
</comment>
<feature type="compositionally biased region" description="Acidic residues" evidence="1">
    <location>
        <begin position="133"/>
        <end position="142"/>
    </location>
</feature>
<gene>
    <name evidence="3" type="ORF">CBYS24578_00016659</name>
</gene>
<feature type="region of interest" description="Disordered" evidence="1">
    <location>
        <begin position="93"/>
        <end position="177"/>
    </location>
</feature>
<feature type="region of interest" description="Disordered" evidence="1">
    <location>
        <begin position="586"/>
        <end position="619"/>
    </location>
</feature>
<dbReference type="InterPro" id="IPR001810">
    <property type="entry name" value="F-box_dom"/>
</dbReference>
<organism evidence="3 4">
    <name type="scientific">Clonostachys byssicola</name>
    <dbReference type="NCBI Taxonomy" id="160290"/>
    <lineage>
        <taxon>Eukaryota</taxon>
        <taxon>Fungi</taxon>
        <taxon>Dikarya</taxon>
        <taxon>Ascomycota</taxon>
        <taxon>Pezizomycotina</taxon>
        <taxon>Sordariomycetes</taxon>
        <taxon>Hypocreomycetidae</taxon>
        <taxon>Hypocreales</taxon>
        <taxon>Bionectriaceae</taxon>
        <taxon>Clonostachys</taxon>
    </lineage>
</organism>
<feature type="compositionally biased region" description="Acidic residues" evidence="1">
    <location>
        <begin position="98"/>
        <end position="124"/>
    </location>
</feature>
<reference evidence="4" key="1">
    <citation type="submission" date="2019-06" db="EMBL/GenBank/DDBJ databases">
        <authorList>
            <person name="Broberg M."/>
        </authorList>
    </citation>
    <scope>NUCLEOTIDE SEQUENCE [LARGE SCALE GENOMIC DNA]</scope>
</reference>
<evidence type="ECO:0000313" key="3">
    <source>
        <dbReference type="EMBL" id="CAG9975020.1"/>
    </source>
</evidence>
<keyword evidence="4" id="KW-1185">Reference proteome</keyword>
<dbReference type="Proteomes" id="UP000754883">
    <property type="component" value="Unassembled WGS sequence"/>
</dbReference>
<feature type="compositionally biased region" description="Acidic residues" evidence="1">
    <location>
        <begin position="591"/>
        <end position="619"/>
    </location>
</feature>